<dbReference type="SUPFAM" id="SSF53335">
    <property type="entry name" value="S-adenosyl-L-methionine-dependent methyltransferases"/>
    <property type="match status" value="1"/>
</dbReference>
<dbReference type="EMBL" id="JBITLV010000001">
    <property type="protein sequence ID" value="MFI7585981.1"/>
    <property type="molecule type" value="Genomic_DNA"/>
</dbReference>
<keyword evidence="3" id="KW-1185">Reference proteome</keyword>
<dbReference type="Proteomes" id="UP001612915">
    <property type="component" value="Unassembled WGS sequence"/>
</dbReference>
<dbReference type="InterPro" id="IPR041698">
    <property type="entry name" value="Methyltransf_25"/>
</dbReference>
<feature type="domain" description="Methyltransferase" evidence="1">
    <location>
        <begin position="60"/>
        <end position="151"/>
    </location>
</feature>
<evidence type="ECO:0000313" key="3">
    <source>
        <dbReference type="Proteomes" id="UP001612915"/>
    </source>
</evidence>
<organism evidence="2 3">
    <name type="scientific">Spongisporangium articulatum</name>
    <dbReference type="NCBI Taxonomy" id="3362603"/>
    <lineage>
        <taxon>Bacteria</taxon>
        <taxon>Bacillati</taxon>
        <taxon>Actinomycetota</taxon>
        <taxon>Actinomycetes</taxon>
        <taxon>Kineosporiales</taxon>
        <taxon>Kineosporiaceae</taxon>
        <taxon>Spongisporangium</taxon>
    </lineage>
</organism>
<evidence type="ECO:0000313" key="2">
    <source>
        <dbReference type="EMBL" id="MFI7585981.1"/>
    </source>
</evidence>
<accession>A0ABW8AK54</accession>
<dbReference type="InterPro" id="IPR029063">
    <property type="entry name" value="SAM-dependent_MTases_sf"/>
</dbReference>
<reference evidence="2 3" key="1">
    <citation type="submission" date="2024-10" db="EMBL/GenBank/DDBJ databases">
        <title>The Natural Products Discovery Center: Release of the First 8490 Sequenced Strains for Exploring Actinobacteria Biosynthetic Diversity.</title>
        <authorList>
            <person name="Kalkreuter E."/>
            <person name="Kautsar S.A."/>
            <person name="Yang D."/>
            <person name="Bader C.D."/>
            <person name="Teijaro C.N."/>
            <person name="Fluegel L."/>
            <person name="Davis C.M."/>
            <person name="Simpson J.R."/>
            <person name="Lauterbach L."/>
            <person name="Steele A.D."/>
            <person name="Gui C."/>
            <person name="Meng S."/>
            <person name="Li G."/>
            <person name="Viehrig K."/>
            <person name="Ye F."/>
            <person name="Su P."/>
            <person name="Kiefer A.F."/>
            <person name="Nichols A."/>
            <person name="Cepeda A.J."/>
            <person name="Yan W."/>
            <person name="Fan B."/>
            <person name="Jiang Y."/>
            <person name="Adhikari A."/>
            <person name="Zheng C.-J."/>
            <person name="Schuster L."/>
            <person name="Cowan T.M."/>
            <person name="Smanski M.J."/>
            <person name="Chevrette M.G."/>
            <person name="De Carvalho L.P.S."/>
            <person name="Shen B."/>
        </authorList>
    </citation>
    <scope>NUCLEOTIDE SEQUENCE [LARGE SCALE GENOMIC DNA]</scope>
    <source>
        <strain evidence="2 3">NPDC049639</strain>
    </source>
</reference>
<evidence type="ECO:0000259" key="1">
    <source>
        <dbReference type="Pfam" id="PF13649"/>
    </source>
</evidence>
<gene>
    <name evidence="2" type="ORF">ACIB24_02760</name>
</gene>
<dbReference type="EC" id="2.1.1.222" evidence="2"/>
<dbReference type="EC" id="2.1.1.64" evidence="2"/>
<dbReference type="GO" id="GO:0061542">
    <property type="term" value="F:3-demethylubiquinol 3-O-methyltransferase activity"/>
    <property type="evidence" value="ECO:0007669"/>
    <property type="project" value="UniProtKB-EC"/>
</dbReference>
<dbReference type="Gene3D" id="3.40.50.150">
    <property type="entry name" value="Vaccinia Virus protein VP39"/>
    <property type="match status" value="1"/>
</dbReference>
<name>A0ABW8AK54_9ACTN</name>
<keyword evidence="2" id="KW-0489">Methyltransferase</keyword>
<keyword evidence="2" id="KW-0808">Transferase</keyword>
<dbReference type="GO" id="GO:0102208">
    <property type="term" value="F:2-polyprenyl-6-hydroxyphenol methylase activity"/>
    <property type="evidence" value="ECO:0007669"/>
    <property type="project" value="UniProtKB-EC"/>
</dbReference>
<dbReference type="Pfam" id="PF13649">
    <property type="entry name" value="Methyltransf_25"/>
    <property type="match status" value="1"/>
</dbReference>
<dbReference type="CDD" id="cd02440">
    <property type="entry name" value="AdoMet_MTases"/>
    <property type="match status" value="1"/>
</dbReference>
<protein>
    <submittedName>
        <fullName evidence="2">Class I SAM-dependent methyltransferase</fullName>
        <ecNumber evidence="2">2.1.1.222</ecNumber>
        <ecNumber evidence="2">2.1.1.64</ecNumber>
    </submittedName>
</protein>
<dbReference type="GO" id="GO:0032259">
    <property type="term" value="P:methylation"/>
    <property type="evidence" value="ECO:0007669"/>
    <property type="project" value="UniProtKB-KW"/>
</dbReference>
<dbReference type="RefSeq" id="WP_398274820.1">
    <property type="nucleotide sequence ID" value="NZ_JBITLV010000001.1"/>
</dbReference>
<comment type="caution">
    <text evidence="2">The sequence shown here is derived from an EMBL/GenBank/DDBJ whole genome shotgun (WGS) entry which is preliminary data.</text>
</comment>
<sequence length="274" mass="30438">MDDWLGMNRALWDERAAPHAASPGYAVQKFLDDPEFLSYVVRFDLPRLFDVSGLHGVHLQCHIGTDTLSLHRLGAHMSGLDFSAESITQAQDLAARTGADIEYVVAPVSEALDVLVPASFDFVYTGVGALIWLPDIDDWARTVAGLLKPGGRLFIRDMHPMLLAMESRGLAEPGLRYPYFAQPEPTMWDEEGTYVETDHVFTATRTAEFSHSLGETVTALLGAGMRLTMLQEHDSTPSEALPGFMTRDEHEEYRLSEQPWRLAASFTIQAVKEA</sequence>
<proteinExistence type="predicted"/>